<dbReference type="Proteomes" id="UP000783686">
    <property type="component" value="Unassembled WGS sequence"/>
</dbReference>
<dbReference type="PANTHER" id="PTHR46011">
    <property type="entry name" value="NUCLEAR HORMONE RECEPTOR FAMILY MEMBER NHR-86-RELATED"/>
    <property type="match status" value="1"/>
</dbReference>
<gene>
    <name evidence="11" type="ORF">BOKJ2_LOCUS9059</name>
</gene>
<dbReference type="EMBL" id="CAJFCW020000004">
    <property type="protein sequence ID" value="CAG9114023.1"/>
    <property type="molecule type" value="Genomic_DNA"/>
</dbReference>
<proteinExistence type="predicted"/>
<keyword evidence="12" id="KW-1185">Reference proteome</keyword>
<dbReference type="SUPFAM" id="SSF57716">
    <property type="entry name" value="Glucocorticoid receptor-like (DNA-binding domain)"/>
    <property type="match status" value="1"/>
</dbReference>
<organism evidence="11 12">
    <name type="scientific">Bursaphelenchus okinawaensis</name>
    <dbReference type="NCBI Taxonomy" id="465554"/>
    <lineage>
        <taxon>Eukaryota</taxon>
        <taxon>Metazoa</taxon>
        <taxon>Ecdysozoa</taxon>
        <taxon>Nematoda</taxon>
        <taxon>Chromadorea</taxon>
        <taxon>Rhabditida</taxon>
        <taxon>Tylenchina</taxon>
        <taxon>Tylenchomorpha</taxon>
        <taxon>Aphelenchoidea</taxon>
        <taxon>Aphelenchoididae</taxon>
        <taxon>Bursaphelenchus</taxon>
    </lineage>
</organism>
<dbReference type="EMBL" id="CAJFDH010000004">
    <property type="protein sequence ID" value="CAD5220668.1"/>
    <property type="molecule type" value="Genomic_DNA"/>
</dbReference>
<dbReference type="InterPro" id="IPR001628">
    <property type="entry name" value="Znf_hrmn_rcpt"/>
</dbReference>
<dbReference type="GO" id="GO:0005634">
    <property type="term" value="C:nucleus"/>
    <property type="evidence" value="ECO:0007669"/>
    <property type="project" value="UniProtKB-SubCell"/>
</dbReference>
<dbReference type="OrthoDB" id="10018779at2759"/>
<dbReference type="AlphaFoldDB" id="A0A811KVJ6"/>
<sequence length="212" mass="24337">MQKETHHNTCKVCSGPTKWFHLGGNICRNCSVFFKCYFEKNLKYFCRLGDNNCKVYYKDKLKCKACRFKQCQQELNVLVETTRNITTDTSLNVYNNGITAPFTSKTEACEFVYNSATKTFIAFTDCVNRMVFETPEKYMPNTRGAIIKLHKEGRRQCDIAKSLNIAKSTVPHVVRQVISKNVQFAVCGVDTTFSNSKANVTRHCHRLPHNSF</sequence>
<evidence type="ECO:0000256" key="4">
    <source>
        <dbReference type="ARBA" id="ARBA00022833"/>
    </source>
</evidence>
<evidence type="ECO:0000256" key="1">
    <source>
        <dbReference type="ARBA" id="ARBA00004123"/>
    </source>
</evidence>
<dbReference type="GO" id="GO:0043565">
    <property type="term" value="F:sequence-specific DNA binding"/>
    <property type="evidence" value="ECO:0007669"/>
    <property type="project" value="InterPro"/>
</dbReference>
<keyword evidence="9" id="KW-0539">Nucleus</keyword>
<dbReference type="PANTHER" id="PTHR46011:SF6">
    <property type="entry name" value="HIGH ZINC ACTIVATED NUCLEAR RECEPTOR PROTEIN"/>
    <property type="match status" value="1"/>
</dbReference>
<evidence type="ECO:0000256" key="7">
    <source>
        <dbReference type="ARBA" id="ARBA00023163"/>
    </source>
</evidence>
<dbReference type="InterPro" id="IPR036388">
    <property type="entry name" value="WH-like_DNA-bd_sf"/>
</dbReference>
<keyword evidence="7" id="KW-0804">Transcription</keyword>
<feature type="domain" description="Nuclear receptor" evidence="10">
    <location>
        <begin position="7"/>
        <end position="84"/>
    </location>
</feature>
<keyword evidence="4" id="KW-0862">Zinc</keyword>
<dbReference type="Pfam" id="PF00105">
    <property type="entry name" value="zf-C4"/>
    <property type="match status" value="1"/>
</dbReference>
<reference evidence="11" key="1">
    <citation type="submission" date="2020-09" db="EMBL/GenBank/DDBJ databases">
        <authorList>
            <person name="Kikuchi T."/>
        </authorList>
    </citation>
    <scope>NUCLEOTIDE SEQUENCE</scope>
    <source>
        <strain evidence="11">SH1</strain>
    </source>
</reference>
<evidence type="ECO:0000259" key="10">
    <source>
        <dbReference type="PROSITE" id="PS51030"/>
    </source>
</evidence>
<keyword evidence="6" id="KW-0238">DNA-binding</keyword>
<comment type="subcellular location">
    <subcellularLocation>
        <location evidence="1">Nucleus</location>
    </subcellularLocation>
</comment>
<protein>
    <recommendedName>
        <fullName evidence="10">Nuclear receptor domain-containing protein</fullName>
    </recommendedName>
</protein>
<dbReference type="Gene3D" id="3.30.50.10">
    <property type="entry name" value="Erythroid Transcription Factor GATA-1, subunit A"/>
    <property type="match status" value="1"/>
</dbReference>
<keyword evidence="2" id="KW-0479">Metal-binding</keyword>
<evidence type="ECO:0000256" key="9">
    <source>
        <dbReference type="ARBA" id="ARBA00023242"/>
    </source>
</evidence>
<dbReference type="GO" id="GO:0008270">
    <property type="term" value="F:zinc ion binding"/>
    <property type="evidence" value="ECO:0007669"/>
    <property type="project" value="UniProtKB-KW"/>
</dbReference>
<dbReference type="SMART" id="SM00399">
    <property type="entry name" value="ZnF_C4"/>
    <property type="match status" value="1"/>
</dbReference>
<evidence type="ECO:0000313" key="12">
    <source>
        <dbReference type="Proteomes" id="UP000614601"/>
    </source>
</evidence>
<dbReference type="GO" id="GO:0003700">
    <property type="term" value="F:DNA-binding transcription factor activity"/>
    <property type="evidence" value="ECO:0007669"/>
    <property type="project" value="InterPro"/>
</dbReference>
<comment type="caution">
    <text evidence="11">The sequence shown here is derived from an EMBL/GenBank/DDBJ whole genome shotgun (WGS) entry which is preliminary data.</text>
</comment>
<dbReference type="PROSITE" id="PS51030">
    <property type="entry name" value="NUCLEAR_REC_DBD_2"/>
    <property type="match status" value="1"/>
</dbReference>
<evidence type="ECO:0000256" key="3">
    <source>
        <dbReference type="ARBA" id="ARBA00022771"/>
    </source>
</evidence>
<evidence type="ECO:0000256" key="5">
    <source>
        <dbReference type="ARBA" id="ARBA00023015"/>
    </source>
</evidence>
<keyword evidence="8" id="KW-0675">Receptor</keyword>
<dbReference type="InterPro" id="IPR013088">
    <property type="entry name" value="Znf_NHR/GATA"/>
</dbReference>
<dbReference type="Gene3D" id="1.10.10.10">
    <property type="entry name" value="Winged helix-like DNA-binding domain superfamily/Winged helix DNA-binding domain"/>
    <property type="match status" value="1"/>
</dbReference>
<keyword evidence="3" id="KW-0863">Zinc-finger</keyword>
<evidence type="ECO:0000256" key="8">
    <source>
        <dbReference type="ARBA" id="ARBA00023170"/>
    </source>
</evidence>
<dbReference type="InterPro" id="IPR009057">
    <property type="entry name" value="Homeodomain-like_sf"/>
</dbReference>
<accession>A0A811KVJ6</accession>
<keyword evidence="5" id="KW-0805">Transcription regulation</keyword>
<dbReference type="Proteomes" id="UP000614601">
    <property type="component" value="Unassembled WGS sequence"/>
</dbReference>
<evidence type="ECO:0000256" key="2">
    <source>
        <dbReference type="ARBA" id="ARBA00022723"/>
    </source>
</evidence>
<evidence type="ECO:0000313" key="11">
    <source>
        <dbReference type="EMBL" id="CAD5220668.1"/>
    </source>
</evidence>
<dbReference type="SUPFAM" id="SSF46689">
    <property type="entry name" value="Homeodomain-like"/>
    <property type="match status" value="1"/>
</dbReference>
<name>A0A811KVJ6_9BILA</name>
<evidence type="ECO:0000256" key="6">
    <source>
        <dbReference type="ARBA" id="ARBA00023125"/>
    </source>
</evidence>